<dbReference type="EMBL" id="MHKD01000043">
    <property type="protein sequence ID" value="OGY81492.1"/>
    <property type="molecule type" value="Genomic_DNA"/>
</dbReference>
<name>A0A1G2AX19_9BACT</name>
<evidence type="ECO:0000313" key="1">
    <source>
        <dbReference type="EMBL" id="OGY81492.1"/>
    </source>
</evidence>
<dbReference type="AlphaFoldDB" id="A0A1G2AX19"/>
<evidence type="ECO:0008006" key="3">
    <source>
        <dbReference type="Google" id="ProtNLM"/>
    </source>
</evidence>
<comment type="caution">
    <text evidence="1">The sequence shown here is derived from an EMBL/GenBank/DDBJ whole genome shotgun (WGS) entry which is preliminary data.</text>
</comment>
<reference evidence="1 2" key="1">
    <citation type="journal article" date="2016" name="Nat. Commun.">
        <title>Thousands of microbial genomes shed light on interconnected biogeochemical processes in an aquifer system.</title>
        <authorList>
            <person name="Anantharaman K."/>
            <person name="Brown C.T."/>
            <person name="Hug L.A."/>
            <person name="Sharon I."/>
            <person name="Castelle C.J."/>
            <person name="Probst A.J."/>
            <person name="Thomas B.C."/>
            <person name="Singh A."/>
            <person name="Wilkins M.J."/>
            <person name="Karaoz U."/>
            <person name="Brodie E.L."/>
            <person name="Williams K.H."/>
            <person name="Hubbard S.S."/>
            <person name="Banfield J.F."/>
        </authorList>
    </citation>
    <scope>NUCLEOTIDE SEQUENCE [LARGE SCALE GENOMIC DNA]</scope>
</reference>
<sequence length="193" mass="22490">MSTGYVKSYTQRFALLARLNEQIFHTKDLANLWAIQDKNTLYTTLKRYTQHGLIFRIFKGLYAMKPITQLQPWLLGLRALHTSAYISTETILEQAGIIQQKMHSITLISSLSKRFTLGPYHYRSRKLADKFLYNTAGIAEKDGMRLASPERAIADMLYFHPKIYFDGNRHIDWQQVKKIQDAVGYPLTPKRYL</sequence>
<gene>
    <name evidence="1" type="ORF">A3F54_02615</name>
</gene>
<protein>
    <recommendedName>
        <fullName evidence="3">AbiEi antitoxin C-terminal domain-containing protein</fullName>
    </recommendedName>
</protein>
<evidence type="ECO:0000313" key="2">
    <source>
        <dbReference type="Proteomes" id="UP000176952"/>
    </source>
</evidence>
<dbReference type="Proteomes" id="UP000176952">
    <property type="component" value="Unassembled WGS sequence"/>
</dbReference>
<organism evidence="1 2">
    <name type="scientific">Candidatus Kerfeldbacteria bacterium RIFCSPHIGHO2_12_FULL_48_17</name>
    <dbReference type="NCBI Taxonomy" id="1798542"/>
    <lineage>
        <taxon>Bacteria</taxon>
        <taxon>Candidatus Kerfeldiibacteriota</taxon>
    </lineage>
</organism>
<accession>A0A1G2AX19</accession>
<proteinExistence type="predicted"/>
<dbReference type="STRING" id="1798542.A3F54_02615"/>